<dbReference type="Proteomes" id="UP001281761">
    <property type="component" value="Unassembled WGS sequence"/>
</dbReference>
<name>A0ABQ9XUG2_9EUKA</name>
<dbReference type="EMBL" id="JARBJD010000070">
    <property type="protein sequence ID" value="KAK2955114.1"/>
    <property type="molecule type" value="Genomic_DNA"/>
</dbReference>
<evidence type="ECO:0000313" key="2">
    <source>
        <dbReference type="Proteomes" id="UP001281761"/>
    </source>
</evidence>
<gene>
    <name evidence="1" type="ORF">BLNAU_9843</name>
</gene>
<proteinExistence type="predicted"/>
<comment type="caution">
    <text evidence="1">The sequence shown here is derived from an EMBL/GenBank/DDBJ whole genome shotgun (WGS) entry which is preliminary data.</text>
</comment>
<protein>
    <submittedName>
        <fullName evidence="1">Uncharacterized protein</fullName>
    </submittedName>
</protein>
<organism evidence="1 2">
    <name type="scientific">Blattamonas nauphoetae</name>
    <dbReference type="NCBI Taxonomy" id="2049346"/>
    <lineage>
        <taxon>Eukaryota</taxon>
        <taxon>Metamonada</taxon>
        <taxon>Preaxostyla</taxon>
        <taxon>Oxymonadida</taxon>
        <taxon>Blattamonas</taxon>
    </lineage>
</organism>
<keyword evidence="2" id="KW-1185">Reference proteome</keyword>
<reference evidence="1 2" key="1">
    <citation type="journal article" date="2022" name="bioRxiv">
        <title>Genomics of Preaxostyla Flagellates Illuminates Evolutionary Transitions and the Path Towards Mitochondrial Loss.</title>
        <authorList>
            <person name="Novak L.V.F."/>
            <person name="Treitli S.C."/>
            <person name="Pyrih J."/>
            <person name="Halakuc P."/>
            <person name="Pipaliya S.V."/>
            <person name="Vacek V."/>
            <person name="Brzon O."/>
            <person name="Soukal P."/>
            <person name="Eme L."/>
            <person name="Dacks J.B."/>
            <person name="Karnkowska A."/>
            <person name="Elias M."/>
            <person name="Hampl V."/>
        </authorList>
    </citation>
    <scope>NUCLEOTIDE SEQUENCE [LARGE SCALE GENOMIC DNA]</scope>
    <source>
        <strain evidence="1">NAU3</strain>
        <tissue evidence="1">Gut</tissue>
    </source>
</reference>
<sequence>MPDLNPDPDASLDNTCSDCSPFLNWNKEEFESEHEKAIVFRSLVATVKSQPSLDDSLEAKAVQFLKSVSPVTQSSADAFLNSLASFFDDSLTDFVQSIEVLISTPNQIITTETMKMLETLFTNSSTKIRLTLVKADLIHRLIITLHPLSISFADAVDIHINVMKIIHNSLWPATPNGLARLGIEDDDEQQAVQEITFQQVLVPSVQYISHLCMNRYSIVDGAQSILFLIFLTQLLEICPYYQPTMEFVLHMPLFLTIPSCLTFFETERSICACLYFMVGTQREWNDQSGKVRQMWKTLHRLLRMEGIDDVIEAKLGNDKTSSYGRSLVSDSILWNNLLGMNLPEPE</sequence>
<accession>A0ABQ9XUG2</accession>
<evidence type="ECO:0000313" key="1">
    <source>
        <dbReference type="EMBL" id="KAK2955114.1"/>
    </source>
</evidence>